<evidence type="ECO:0000256" key="2">
    <source>
        <dbReference type="SAM" id="Phobius"/>
    </source>
</evidence>
<keyword evidence="5" id="KW-1185">Reference proteome</keyword>
<gene>
    <name evidence="4" type="ORF">BLA29_007373</name>
</gene>
<dbReference type="GO" id="GO:0022857">
    <property type="term" value="F:transmembrane transporter activity"/>
    <property type="evidence" value="ECO:0007669"/>
    <property type="project" value="InterPro"/>
</dbReference>
<accession>A0A1Y3AUD9</accession>
<keyword evidence="2" id="KW-0472">Membrane</keyword>
<keyword evidence="2" id="KW-0812">Transmembrane</keyword>
<feature type="transmembrane region" description="Helical" evidence="2">
    <location>
        <begin position="54"/>
        <end position="72"/>
    </location>
</feature>
<dbReference type="OrthoDB" id="4142200at2759"/>
<evidence type="ECO:0000313" key="4">
    <source>
        <dbReference type="EMBL" id="OTF71627.1"/>
    </source>
</evidence>
<organism evidence="4 5">
    <name type="scientific">Euroglyphus maynei</name>
    <name type="common">Mayne's house dust mite</name>
    <dbReference type="NCBI Taxonomy" id="6958"/>
    <lineage>
        <taxon>Eukaryota</taxon>
        <taxon>Metazoa</taxon>
        <taxon>Ecdysozoa</taxon>
        <taxon>Arthropoda</taxon>
        <taxon>Chelicerata</taxon>
        <taxon>Arachnida</taxon>
        <taxon>Acari</taxon>
        <taxon>Acariformes</taxon>
        <taxon>Sarcoptiformes</taxon>
        <taxon>Astigmata</taxon>
        <taxon>Psoroptidia</taxon>
        <taxon>Analgoidea</taxon>
        <taxon>Pyroglyphidae</taxon>
        <taxon>Pyroglyphinae</taxon>
        <taxon>Euroglyphus</taxon>
    </lineage>
</organism>
<dbReference type="Gene3D" id="1.20.1250.20">
    <property type="entry name" value="MFS general substrate transporter like domains"/>
    <property type="match status" value="1"/>
</dbReference>
<dbReference type="GO" id="GO:0016020">
    <property type="term" value="C:membrane"/>
    <property type="evidence" value="ECO:0007669"/>
    <property type="project" value="UniProtKB-SubCell"/>
</dbReference>
<dbReference type="PROSITE" id="PS50850">
    <property type="entry name" value="MFS"/>
    <property type="match status" value="1"/>
</dbReference>
<protein>
    <recommendedName>
        <fullName evidence="3">Major facilitator superfamily (MFS) profile domain-containing protein</fullName>
    </recommendedName>
</protein>
<dbReference type="InterPro" id="IPR020846">
    <property type="entry name" value="MFS_dom"/>
</dbReference>
<dbReference type="EMBL" id="MUJZ01060027">
    <property type="protein sequence ID" value="OTF71627.1"/>
    <property type="molecule type" value="Genomic_DNA"/>
</dbReference>
<keyword evidence="2" id="KW-1133">Transmembrane helix</keyword>
<dbReference type="AlphaFoldDB" id="A0A1Y3AUD9"/>
<reference evidence="4 5" key="1">
    <citation type="submission" date="2017-03" db="EMBL/GenBank/DDBJ databases">
        <title>Genome Survey of Euroglyphus maynei.</title>
        <authorList>
            <person name="Arlian L.G."/>
            <person name="Morgan M.S."/>
            <person name="Rider S.D."/>
        </authorList>
    </citation>
    <scope>NUCLEOTIDE SEQUENCE [LARGE SCALE GENOMIC DNA]</scope>
    <source>
        <strain evidence="4">Arlian Lab</strain>
        <tissue evidence="4">Whole body</tissue>
    </source>
</reference>
<sequence length="87" mass="9505">MVAENIYTDIFNENIMGITPQLQPTANNDCDDSDDGSKTAVTTGSDECCTKFNWYIYLVTMLAAIGGFLFGYDTGIVSGAMIQPYLK</sequence>
<dbReference type="InterPro" id="IPR036259">
    <property type="entry name" value="MFS_trans_sf"/>
</dbReference>
<comment type="subcellular location">
    <subcellularLocation>
        <location evidence="1">Membrane</location>
        <topology evidence="1">Multi-pass membrane protein</topology>
    </subcellularLocation>
</comment>
<feature type="domain" description="Major facilitator superfamily (MFS) profile" evidence="3">
    <location>
        <begin position="59"/>
        <end position="87"/>
    </location>
</feature>
<dbReference type="Proteomes" id="UP000194236">
    <property type="component" value="Unassembled WGS sequence"/>
</dbReference>
<evidence type="ECO:0000313" key="5">
    <source>
        <dbReference type="Proteomes" id="UP000194236"/>
    </source>
</evidence>
<proteinExistence type="predicted"/>
<comment type="caution">
    <text evidence="4">The sequence shown here is derived from an EMBL/GenBank/DDBJ whole genome shotgun (WGS) entry which is preliminary data.</text>
</comment>
<evidence type="ECO:0000256" key="1">
    <source>
        <dbReference type="ARBA" id="ARBA00004141"/>
    </source>
</evidence>
<evidence type="ECO:0000259" key="3">
    <source>
        <dbReference type="PROSITE" id="PS50850"/>
    </source>
</evidence>
<name>A0A1Y3AUD9_EURMA</name>